<dbReference type="KEGG" id="pmar:B0X71_13465"/>
<protein>
    <submittedName>
        <fullName evidence="3">Uncharacterized protein</fullName>
    </submittedName>
</protein>
<evidence type="ECO:0000313" key="4">
    <source>
        <dbReference type="Proteomes" id="UP000188184"/>
    </source>
</evidence>
<keyword evidence="2" id="KW-0732">Signal</keyword>
<keyword evidence="4" id="KW-1185">Reference proteome</keyword>
<gene>
    <name evidence="3" type="ORF">B0X71_13465</name>
</gene>
<organism evidence="3 4">
    <name type="scientific">Planococcus lenghuensis</name>
    <dbReference type="NCBI Taxonomy" id="2213202"/>
    <lineage>
        <taxon>Bacteria</taxon>
        <taxon>Bacillati</taxon>
        <taxon>Bacillota</taxon>
        <taxon>Bacilli</taxon>
        <taxon>Bacillales</taxon>
        <taxon>Caryophanaceae</taxon>
        <taxon>Planococcus</taxon>
    </lineage>
</organism>
<dbReference type="AlphaFoldDB" id="A0A1Q2L0R1"/>
<accession>A0A1Q2L0R1</accession>
<evidence type="ECO:0000313" key="3">
    <source>
        <dbReference type="EMBL" id="AQQ54003.1"/>
    </source>
</evidence>
<dbReference type="Proteomes" id="UP000188184">
    <property type="component" value="Chromosome"/>
</dbReference>
<feature type="signal peptide" evidence="2">
    <location>
        <begin position="1"/>
        <end position="23"/>
    </location>
</feature>
<dbReference type="EMBL" id="CP019640">
    <property type="protein sequence ID" value="AQQ54003.1"/>
    <property type="molecule type" value="Genomic_DNA"/>
</dbReference>
<name>A0A1Q2L0R1_9BACL</name>
<dbReference type="OrthoDB" id="9846168at2"/>
<evidence type="ECO:0000256" key="1">
    <source>
        <dbReference type="SAM" id="MobiDB-lite"/>
    </source>
</evidence>
<reference evidence="3 4" key="1">
    <citation type="submission" date="2017-02" db="EMBL/GenBank/DDBJ databases">
        <title>The complete genomic sequence of a novel cold adapted crude oil-degrading bacterium Planococcus qaidamina Y42.</title>
        <authorList>
            <person name="Yang R."/>
        </authorList>
    </citation>
    <scope>NUCLEOTIDE SEQUENCE [LARGE SCALE GENOMIC DNA]</scope>
    <source>
        <strain evidence="3 4">Y42</strain>
    </source>
</reference>
<sequence length="276" mass="30404">MKMSSLLGSLLGGGLILSGCASGAEPVPSVEQVPQEQTDEAKTAADPLEIDLDSIESVIGSGAFFTTYDSQHSVSHEVVLTDEEDILMIITAMERADRKEGPVTAIGESLTLLFQKEGPLNSIYFFFFDEIRGAFEKTGDLNGRYYLDDGDTAAIKDILYRALEKKTGQPAGIIAFSPQAALSADTPTLLINVENWQPEVFQVETIRIKKLNEQLEWVPYQENEKTISADSFSCPSYEKCEWELELSELSDEWPAGEYRLILDSLIVPFTIASAGE</sequence>
<feature type="chain" id="PRO_5012817657" evidence="2">
    <location>
        <begin position="24"/>
        <end position="276"/>
    </location>
</feature>
<proteinExistence type="predicted"/>
<dbReference type="PROSITE" id="PS51257">
    <property type="entry name" value="PROKAR_LIPOPROTEIN"/>
    <property type="match status" value="1"/>
</dbReference>
<feature type="region of interest" description="Disordered" evidence="1">
    <location>
        <begin position="26"/>
        <end position="45"/>
    </location>
</feature>
<dbReference type="RefSeq" id="WP_077589898.1">
    <property type="nucleotide sequence ID" value="NZ_CP019640.1"/>
</dbReference>
<evidence type="ECO:0000256" key="2">
    <source>
        <dbReference type="SAM" id="SignalP"/>
    </source>
</evidence>